<reference evidence="1 2" key="1">
    <citation type="submission" date="2019-05" db="EMBL/GenBank/DDBJ databases">
        <authorList>
            <person name="Qu J.-H."/>
        </authorList>
    </citation>
    <scope>NUCLEOTIDE SEQUENCE [LARGE SCALE GENOMIC DNA]</scope>
    <source>
        <strain evidence="1 2">Z12</strain>
    </source>
</reference>
<dbReference type="Proteomes" id="UP000309788">
    <property type="component" value="Unassembled WGS sequence"/>
</dbReference>
<name>A0A5R9KFZ5_9BACT</name>
<evidence type="ECO:0008006" key="3">
    <source>
        <dbReference type="Google" id="ProtNLM"/>
    </source>
</evidence>
<dbReference type="EMBL" id="VCEI01000021">
    <property type="protein sequence ID" value="TLU95019.1"/>
    <property type="molecule type" value="Genomic_DNA"/>
</dbReference>
<comment type="caution">
    <text evidence="1">The sequence shown here is derived from an EMBL/GenBank/DDBJ whole genome shotgun (WGS) entry which is preliminary data.</text>
</comment>
<keyword evidence="2" id="KW-1185">Reference proteome</keyword>
<accession>A0A5R9KFZ5</accession>
<evidence type="ECO:0000313" key="2">
    <source>
        <dbReference type="Proteomes" id="UP000309788"/>
    </source>
</evidence>
<evidence type="ECO:0000313" key="1">
    <source>
        <dbReference type="EMBL" id="TLU95019.1"/>
    </source>
</evidence>
<sequence>MLFLIPLLHQKQVFAQPAKKIPADKQRSVQWKPEKGQYYFSHSLVFDFDNKTARTKGKIRIYLDPVSGAMCFLKDSSFTQKGKSFDLIIGFPNGKYMFYKTDEAGKKTRTSETVNEMKPDAETVLQRKEDFATYCLPTANKRTEFGLESIEYDLGYTTSDTKDKIWLAKTPFSIYALYGLEFVENAVSMPVSFDYMHLLDADRLITEFSSKDTSFKLIRFGRDPYTAITKSYQELKD</sequence>
<dbReference type="OrthoDB" id="938716at2"/>
<dbReference type="AlphaFoldDB" id="A0A5R9KFZ5"/>
<proteinExistence type="predicted"/>
<protein>
    <recommendedName>
        <fullName evidence="3">DUF4412 domain-containing protein</fullName>
    </recommendedName>
</protein>
<organism evidence="1 2">
    <name type="scientific">Dyadobacter sediminis</name>
    <dbReference type="NCBI Taxonomy" id="1493691"/>
    <lineage>
        <taxon>Bacteria</taxon>
        <taxon>Pseudomonadati</taxon>
        <taxon>Bacteroidota</taxon>
        <taxon>Cytophagia</taxon>
        <taxon>Cytophagales</taxon>
        <taxon>Spirosomataceae</taxon>
        <taxon>Dyadobacter</taxon>
    </lineage>
</organism>
<gene>
    <name evidence="1" type="ORF">FEM55_08740</name>
</gene>